<evidence type="ECO:0000313" key="1">
    <source>
        <dbReference type="EMBL" id="MDY0873790.1"/>
    </source>
</evidence>
<sequence length="2152" mass="211108">MTTQTGTNNNDTLTFVTGDTAIDGLTGQDTLRFTQTDADLTSTTLVSIEILKAGTSSATTFTVNTTAPTDLLAGGSVIGSSGHDTLAIVGTTFNLTSTTLTSIEILQAGSSSATAFTLDQADLASGGTVIGSSTTGDTITINGTSLNLISTTLDDIEGLIAGKSTATTFTIDSSDLAGLASITGSSGTDTLVVNGNADLSSVTLTSIEALKAGLATATTFTLDPADFALIRSISGSSGSDTLILEDTAFDLSSTTIASIEHLTAGLTDATTFTLDQLDLANGGTVHGTAQDDTLTVTGTSFNLTSTSLDSVEILKAGTTKATTFTINLLDLAAGGSVVGNTNSDSLIINSTLFDLSSTTLSSIEILKAGLAVATSIEVDAGDLLAGGSVIGGGGIDSLTIVGNAFDVSSTSLSSIEKLLAGATDATIFTVNQADLASGGTVSGTSDDDTLRAAGSALDISSTTLNSIEILAAGTSLGTTFTVNANDLAAGGTVAGHSSANDTLVVKSTAIDLTSTTLTSIEILKAGLAAATTFTLQGADLATGGSVIGSSGADSLIILGTDFDLSSTALTSIEKLTAATTNATTFTLNQNDLAAGGSIIGHSSATDVILAGGTTLNLSSTTLTSIEQLTAGTISDTVLTVNQAQLNALAISGSSGNDTLQMASALFDLTSRTLTSIEKLGAATASATTFKVDAADLASGGSVIGNTGTDTLSIAGTAFNLASTALTSIEKLVAATSNSTLFTVNQADLAAGGSVIGSSSIDTLQIAGASLNLSSTTLTSIERLQAGTNAATTFTVDQADLAANGTVIGSSGNDTLAANGTALNLTSTTLSSVEILSSVHSTGTTFTLDVTDLGSLGTITGSTGTGDALVVLSSVIDLSGKAVTGVETLKAGLNIATTFTVDQADLASGGSVIGSTGTDTLIGTGTILNLSSTALNSIETLQAGNSLATTFTLDQGDLAAGGALNGSSGDDILAAAGSNLDLTSTTLSSIEKLSSTHNAGTKFILDVNDLAGFGSITGSTGAADSLAVTNAAIDLGGIAISGIETLRAGLAAATTLTVDDPTAFAGIVGSTGSDTLISNSSDFDLSSTALTSVEILKAGSTGTNATIFTVDQADLASNGTIIGTGNDDTVAAAANALDLTSTTLSSVEIIASSLSTGTTFKVDQADLVSGGTVAGHSSGTDTLTVNSTAIDLTSSSLTSIEWLKAGKAVATTFTVDQADLLAGGSVFGSSGNDTLTINGASLNLASTTLSSIEILKAASGAGTTFTVDAGDLASGGSVVGHSSGSDVLTAAGAALNLTNTVLTSVETLKAGSSSGTTFTVDQADLAANGTVAGHSSGSDVLVINGTILNLASTTLSSVEVLRAGKSTGTTFTVDQTDLAASGSIEGHTSATDTLVANAASLDLTGTILSSIEILKAGLATATTFIVDQADLAAGGTVVGSSGADQLAAHGTSLDLSNTTLTSVEILAAGNNQPTTFTVNQADLLAGGSVVGSSGNDTLLSVGNSLNLGSTTLSSIEILAASLLTGTTFTVDQADLKSGGTVAGHSSGSDTLAVNGASLDLSSTTLSSIDIVKAGLSTATTFTLDLADAGGVTVKGSNGSDTLIVNGTVFDLSSTTIDGVETLKAATGVATVFTLDQADLVASGTVQGSSGVDEVIANGVTLDLSSTALVDIERLSAGLSSGTTFTLDQADLASGGTVSGHSSGADILIIAGTSLDLSATTLSSIETLRAGKSAATTFTVDQADLATSGTGGAVMGSSNNDTLLVTGAALTLTSTALTSIEILKAGSAAGTTFTVDQGDLATGGSVVGHTSGNDTLTISGAALNLTSTALSSIEILKAGSSSGTTFTVDAGDLLSGGTVAGHTSGTDTLVIHGNNLNLSSTTLTSIEVLQTDSSLGTTFTVDAGDLLSGGSVVGHTSGSDTLTTQSASVDLTSTTLTSIEILRSSVSTDTTFTVDQSDLAAGGSVIGSNGDDTLIVDGNTIDLSSTTLSSIETIETSTPSSGTLFTVGAGQGGVTVELTANGETDTIAFASAYKVTTITNDSTILAHALAINHFNDGATNGDVIDISALTNGTPTHSLDISGYIDLANPATLKDALNLAAAGDGHTLSTVVTFQYQGNTYVLVDKSAAATLGTNDAVIKLVGLHTLSDGDNFSF</sequence>
<reference evidence="1 2" key="1">
    <citation type="journal article" date="2013" name="Antonie Van Leeuwenhoek">
        <title>Dongia rigui sp. nov., isolated from freshwater of a large wetland in Korea.</title>
        <authorList>
            <person name="Baik K.S."/>
            <person name="Hwang Y.M."/>
            <person name="Choi J.S."/>
            <person name="Kwon J."/>
            <person name="Seong C.N."/>
        </authorList>
    </citation>
    <scope>NUCLEOTIDE SEQUENCE [LARGE SCALE GENOMIC DNA]</scope>
    <source>
        <strain evidence="1 2">04SU4-P</strain>
    </source>
</reference>
<gene>
    <name evidence="1" type="ORF">SMD31_17750</name>
</gene>
<organism evidence="1 2">
    <name type="scientific">Dongia rigui</name>
    <dbReference type="NCBI Taxonomy" id="940149"/>
    <lineage>
        <taxon>Bacteria</taxon>
        <taxon>Pseudomonadati</taxon>
        <taxon>Pseudomonadota</taxon>
        <taxon>Alphaproteobacteria</taxon>
        <taxon>Rhodospirillales</taxon>
        <taxon>Dongiaceae</taxon>
        <taxon>Dongia</taxon>
    </lineage>
</organism>
<dbReference type="EMBL" id="JAXCLX010000003">
    <property type="protein sequence ID" value="MDY0873790.1"/>
    <property type="molecule type" value="Genomic_DNA"/>
</dbReference>
<dbReference type="Proteomes" id="UP001271769">
    <property type="component" value="Unassembled WGS sequence"/>
</dbReference>
<accession>A0ABU5E2I7</accession>
<evidence type="ECO:0000313" key="2">
    <source>
        <dbReference type="Proteomes" id="UP001271769"/>
    </source>
</evidence>
<name>A0ABU5E2I7_9PROT</name>
<comment type="caution">
    <text evidence="1">The sequence shown here is derived from an EMBL/GenBank/DDBJ whole genome shotgun (WGS) entry which is preliminary data.</text>
</comment>
<keyword evidence="2" id="KW-1185">Reference proteome</keyword>
<dbReference type="RefSeq" id="WP_320502263.1">
    <property type="nucleotide sequence ID" value="NZ_JAXCLX010000003.1"/>
</dbReference>
<protein>
    <submittedName>
        <fullName evidence="1">Uncharacterized protein</fullName>
    </submittedName>
</protein>
<proteinExistence type="predicted"/>